<evidence type="ECO:0000256" key="2">
    <source>
        <dbReference type="ARBA" id="ARBA00022741"/>
    </source>
</evidence>
<organism evidence="5 6">
    <name type="scientific">Corynebacterium matruchotii ATCC 33806</name>
    <dbReference type="NCBI Taxonomy" id="566549"/>
    <lineage>
        <taxon>Bacteria</taxon>
        <taxon>Bacillati</taxon>
        <taxon>Actinomycetota</taxon>
        <taxon>Actinomycetes</taxon>
        <taxon>Mycobacteriales</taxon>
        <taxon>Corynebacteriaceae</taxon>
        <taxon>Corynebacterium</taxon>
    </lineage>
</organism>
<name>C0DZ67_9CORY</name>
<accession>C0DZ67</accession>
<dbReference type="GO" id="GO:0005524">
    <property type="term" value="F:ATP binding"/>
    <property type="evidence" value="ECO:0007669"/>
    <property type="project" value="UniProtKB-KW"/>
</dbReference>
<gene>
    <name evidence="5" type="ORF">CORMATOL_00063</name>
</gene>
<dbReference type="HOGENOM" id="CLU_000604_1_2_11"/>
<dbReference type="PANTHER" id="PTHR42939">
    <property type="entry name" value="ABC TRANSPORTER ATP-BINDING PROTEIN ALBC-RELATED"/>
    <property type="match status" value="1"/>
</dbReference>
<keyword evidence="2" id="KW-0547">Nucleotide-binding</keyword>
<dbReference type="InterPro" id="IPR003439">
    <property type="entry name" value="ABC_transporter-like_ATP-bd"/>
</dbReference>
<dbReference type="PROSITE" id="PS00211">
    <property type="entry name" value="ABC_TRANSPORTER_1"/>
    <property type="match status" value="1"/>
</dbReference>
<evidence type="ECO:0000259" key="4">
    <source>
        <dbReference type="PROSITE" id="PS50893"/>
    </source>
</evidence>
<proteinExistence type="predicted"/>
<dbReference type="Pfam" id="PF00005">
    <property type="entry name" value="ABC_tran"/>
    <property type="match status" value="1"/>
</dbReference>
<dbReference type="InterPro" id="IPR003593">
    <property type="entry name" value="AAA+_ATPase"/>
</dbReference>
<keyword evidence="3 5" id="KW-0067">ATP-binding</keyword>
<keyword evidence="1" id="KW-0813">Transport</keyword>
<sequence>MLLLGRNGAGKTTLLRLAAGLLKPKSGKIHRPGRVLYLPQQFVSVPGFTCSEYVSHLAWLNGQGRRQAKTEAPRWLAAVGLDGYERHSCQKLSGGQQSRLALAMALNSGAELVLLDEPGAALDPLSKEMLRELYGMVVSAGMNLVVSSHDPTDILGPFARVVIIDRGAVRFDNSPQALRGNAHADPLVAAFARSMFPQRLPDTPDASVKPLAEGGL</sequence>
<dbReference type="EMBL" id="ACEB01000001">
    <property type="protein sequence ID" value="EEG28411.1"/>
    <property type="molecule type" value="Genomic_DNA"/>
</dbReference>
<evidence type="ECO:0000313" key="5">
    <source>
        <dbReference type="EMBL" id="EEG28411.1"/>
    </source>
</evidence>
<dbReference type="InterPro" id="IPR017871">
    <property type="entry name" value="ABC_transporter-like_CS"/>
</dbReference>
<dbReference type="SUPFAM" id="SSF52540">
    <property type="entry name" value="P-loop containing nucleoside triphosphate hydrolases"/>
    <property type="match status" value="1"/>
</dbReference>
<dbReference type="InterPro" id="IPR051782">
    <property type="entry name" value="ABC_Transporter_VariousFunc"/>
</dbReference>
<dbReference type="Gene3D" id="3.40.50.300">
    <property type="entry name" value="P-loop containing nucleotide triphosphate hydrolases"/>
    <property type="match status" value="1"/>
</dbReference>
<evidence type="ECO:0000256" key="1">
    <source>
        <dbReference type="ARBA" id="ARBA00022448"/>
    </source>
</evidence>
<dbReference type="PROSITE" id="PS50893">
    <property type="entry name" value="ABC_TRANSPORTER_2"/>
    <property type="match status" value="1"/>
</dbReference>
<dbReference type="InterPro" id="IPR027417">
    <property type="entry name" value="P-loop_NTPase"/>
</dbReference>
<evidence type="ECO:0000256" key="3">
    <source>
        <dbReference type="ARBA" id="ARBA00022840"/>
    </source>
</evidence>
<dbReference type="SMART" id="SM00382">
    <property type="entry name" value="AAA"/>
    <property type="match status" value="1"/>
</dbReference>
<dbReference type="GO" id="GO:0016887">
    <property type="term" value="F:ATP hydrolysis activity"/>
    <property type="evidence" value="ECO:0007669"/>
    <property type="project" value="InterPro"/>
</dbReference>
<dbReference type="PANTHER" id="PTHR42939:SF1">
    <property type="entry name" value="ABC TRANSPORTER ATP-BINDING PROTEIN ALBC-RELATED"/>
    <property type="match status" value="1"/>
</dbReference>
<feature type="domain" description="ABC transporter" evidence="4">
    <location>
        <begin position="2"/>
        <end position="191"/>
    </location>
</feature>
<reference evidence="5 6" key="1">
    <citation type="submission" date="2009-01" db="EMBL/GenBank/DDBJ databases">
        <authorList>
            <person name="Fulton L."/>
            <person name="Clifton S."/>
            <person name="Chinwalla A.T."/>
            <person name="Mitreva M."/>
            <person name="Sodergren E."/>
            <person name="Weinstock G."/>
            <person name="Clifton S."/>
            <person name="Dooling D.J."/>
            <person name="Fulton B."/>
            <person name="Minx P."/>
            <person name="Pepin K.H."/>
            <person name="Johnson M."/>
            <person name="Bhonagiri V."/>
            <person name="Nash W.E."/>
            <person name="Mardis E.R."/>
            <person name="Wilson R.K."/>
        </authorList>
    </citation>
    <scope>NUCLEOTIDE SEQUENCE [LARGE SCALE GENOMIC DNA]</scope>
    <source>
        <strain evidence="5 6">ATCC 33806</strain>
    </source>
</reference>
<dbReference type="Proteomes" id="UP000006247">
    <property type="component" value="Unassembled WGS sequence"/>
</dbReference>
<evidence type="ECO:0000313" key="6">
    <source>
        <dbReference type="Proteomes" id="UP000006247"/>
    </source>
</evidence>
<comment type="caution">
    <text evidence="5">The sequence shown here is derived from an EMBL/GenBank/DDBJ whole genome shotgun (WGS) entry which is preliminary data.</text>
</comment>
<protein>
    <submittedName>
        <fullName evidence="5">ABC transporter, ATP-binding protein</fullName>
    </submittedName>
</protein>
<dbReference type="AlphaFoldDB" id="C0DZ67"/>